<comment type="caution">
    <text evidence="2">The sequence shown here is derived from an EMBL/GenBank/DDBJ whole genome shotgun (WGS) entry which is preliminary data.</text>
</comment>
<evidence type="ECO:0000313" key="2">
    <source>
        <dbReference type="EMBL" id="MBP1904460.1"/>
    </source>
</evidence>
<sequence length="77" mass="8910">MIKYKVKATTQFKKDYKLAIKRGLKIDLLEQIVEKLASGVSLPEKNKDHALTGNWRDTANATYFLIGYLFIVLRMTF</sequence>
<dbReference type="GO" id="GO:0016787">
    <property type="term" value="F:hydrolase activity"/>
    <property type="evidence" value="ECO:0007669"/>
    <property type="project" value="UniProtKB-KW"/>
</dbReference>
<dbReference type="Gene3D" id="3.30.2310.20">
    <property type="entry name" value="RelE-like"/>
    <property type="match status" value="1"/>
</dbReference>
<proteinExistence type="predicted"/>
<keyword evidence="3" id="KW-1185">Reference proteome</keyword>
<dbReference type="EC" id="3.1.-.-" evidence="2"/>
<dbReference type="EMBL" id="JAGGKG010000003">
    <property type="protein sequence ID" value="MBP1904460.1"/>
    <property type="molecule type" value="Genomic_DNA"/>
</dbReference>
<dbReference type="InterPro" id="IPR004386">
    <property type="entry name" value="Toxin_YafQ-like"/>
</dbReference>
<keyword evidence="2" id="KW-0378">Hydrolase</keyword>
<dbReference type="InterPro" id="IPR007712">
    <property type="entry name" value="RelE/ParE_toxin"/>
</dbReference>
<dbReference type="SUPFAM" id="SSF143011">
    <property type="entry name" value="RelE-like"/>
    <property type="match status" value="1"/>
</dbReference>
<accession>A0ABS4FPF7</accession>
<dbReference type="InterPro" id="IPR035093">
    <property type="entry name" value="RelE/ParE_toxin_dom_sf"/>
</dbReference>
<dbReference type="PANTHER" id="PTHR40588:SF1">
    <property type="entry name" value="MRNA INTERFERASE TOXIN YAFQ"/>
    <property type="match status" value="1"/>
</dbReference>
<organism evidence="2 3">
    <name type="scientific">Paenibacillus turicensis</name>
    <dbReference type="NCBI Taxonomy" id="160487"/>
    <lineage>
        <taxon>Bacteria</taxon>
        <taxon>Bacillati</taxon>
        <taxon>Bacillota</taxon>
        <taxon>Bacilli</taxon>
        <taxon>Bacillales</taxon>
        <taxon>Paenibacillaceae</taxon>
        <taxon>Paenibacillus</taxon>
    </lineage>
</organism>
<evidence type="ECO:0000313" key="3">
    <source>
        <dbReference type="Proteomes" id="UP001519272"/>
    </source>
</evidence>
<protein>
    <submittedName>
        <fullName evidence="2">mRNA interferase YafQ</fullName>
        <ecNumber evidence="2">3.1.-.-</ecNumber>
    </submittedName>
</protein>
<dbReference type="Proteomes" id="UP001519272">
    <property type="component" value="Unassembled WGS sequence"/>
</dbReference>
<evidence type="ECO:0000256" key="1">
    <source>
        <dbReference type="ARBA" id="ARBA00022649"/>
    </source>
</evidence>
<name>A0ABS4FPF7_9BACL</name>
<dbReference type="PANTHER" id="PTHR40588">
    <property type="entry name" value="MRNA INTERFERASE TOXIN YAFQ"/>
    <property type="match status" value="1"/>
</dbReference>
<gene>
    <name evidence="2" type="ORF">J2Z32_001077</name>
</gene>
<dbReference type="Pfam" id="PF15738">
    <property type="entry name" value="YafQ_toxin"/>
    <property type="match status" value="1"/>
</dbReference>
<reference evidence="2 3" key="1">
    <citation type="submission" date="2021-03" db="EMBL/GenBank/DDBJ databases">
        <title>Genomic Encyclopedia of Type Strains, Phase IV (KMG-IV): sequencing the most valuable type-strain genomes for metagenomic binning, comparative biology and taxonomic classification.</title>
        <authorList>
            <person name="Goeker M."/>
        </authorList>
    </citation>
    <scope>NUCLEOTIDE SEQUENCE [LARGE SCALE GENOMIC DNA]</scope>
    <source>
        <strain evidence="2 3">DSM 14349</strain>
    </source>
</reference>
<dbReference type="NCBIfam" id="TIGR02385">
    <property type="entry name" value="RelE_StbE"/>
    <property type="match status" value="1"/>
</dbReference>
<keyword evidence="1" id="KW-1277">Toxin-antitoxin system</keyword>